<accession>A0A3D8VS96</accession>
<dbReference type="AlphaFoldDB" id="A0A3D8VS96"/>
<feature type="region of interest" description="Disordered" evidence="1">
    <location>
        <begin position="23"/>
        <end position="45"/>
    </location>
</feature>
<comment type="caution">
    <text evidence="2">The sequence shown here is derived from an EMBL/GenBank/DDBJ whole genome shotgun (WGS) entry which is preliminary data.</text>
</comment>
<evidence type="ECO:0000313" key="2">
    <source>
        <dbReference type="EMBL" id="RDY72284.1"/>
    </source>
</evidence>
<dbReference type="Proteomes" id="UP000257032">
    <property type="component" value="Unassembled WGS sequence"/>
</dbReference>
<reference evidence="2 3" key="1">
    <citation type="submission" date="2018-08" db="EMBL/GenBank/DDBJ databases">
        <title>Genome sequence of strict halophilic Halobacillus trueperi SS1 isolated from Lunsu, a salty water body of North West Himalayas.</title>
        <authorList>
            <person name="Gupta S."/>
            <person name="Sharma P."/>
            <person name="Dev K."/>
            <person name="Baumler D."/>
            <person name="Sourirajan A."/>
        </authorList>
    </citation>
    <scope>NUCLEOTIDE SEQUENCE [LARGE SCALE GENOMIC DNA]</scope>
    <source>
        <strain evidence="2 3">SS1</strain>
    </source>
</reference>
<dbReference type="EMBL" id="QTLC01000018">
    <property type="protein sequence ID" value="RDY72284.1"/>
    <property type="molecule type" value="Genomic_DNA"/>
</dbReference>
<sequence length="98" mass="11252">MSRRNTLYAKIIEVTDKSMKVTDKNPKVTDKSTKATDKNTKLTDKSLKPTDMGNLYCSIKVFIRSHSFPTTLDAQHENESRLCRDHVLHNPAIYLNKN</sequence>
<gene>
    <name evidence="2" type="ORF">DXT76_02700</name>
</gene>
<protein>
    <submittedName>
        <fullName evidence="2">Uncharacterized protein</fullName>
    </submittedName>
</protein>
<proteinExistence type="predicted"/>
<name>A0A3D8VS96_9BACI</name>
<evidence type="ECO:0000256" key="1">
    <source>
        <dbReference type="SAM" id="MobiDB-lite"/>
    </source>
</evidence>
<organism evidence="2 3">
    <name type="scientific">Halobacillus trueperi</name>
    <dbReference type="NCBI Taxonomy" id="156205"/>
    <lineage>
        <taxon>Bacteria</taxon>
        <taxon>Bacillati</taxon>
        <taxon>Bacillota</taxon>
        <taxon>Bacilli</taxon>
        <taxon>Bacillales</taxon>
        <taxon>Bacillaceae</taxon>
        <taxon>Halobacillus</taxon>
    </lineage>
</organism>
<evidence type="ECO:0000313" key="3">
    <source>
        <dbReference type="Proteomes" id="UP000257032"/>
    </source>
</evidence>